<dbReference type="SUPFAM" id="SSF46785">
    <property type="entry name" value="Winged helix' DNA-binding domain"/>
    <property type="match status" value="1"/>
</dbReference>
<proteinExistence type="predicted"/>
<dbReference type="Gene3D" id="1.10.10.10">
    <property type="entry name" value="Winged helix-like DNA-binding domain superfamily/Winged helix DNA-binding domain"/>
    <property type="match status" value="1"/>
</dbReference>
<dbReference type="GO" id="GO:0003700">
    <property type="term" value="F:DNA-binding transcription factor activity"/>
    <property type="evidence" value="ECO:0007669"/>
    <property type="project" value="InterPro"/>
</dbReference>
<dbReference type="EMBL" id="LRPU01000104">
    <property type="protein sequence ID" value="KXA10331.1"/>
    <property type="molecule type" value="Genomic_DNA"/>
</dbReference>
<dbReference type="InterPro" id="IPR036388">
    <property type="entry name" value="WH-like_DNA-bd_sf"/>
</dbReference>
<evidence type="ECO:0000259" key="1">
    <source>
        <dbReference type="Pfam" id="PF12802"/>
    </source>
</evidence>
<dbReference type="RefSeq" id="WP_004461269.1">
    <property type="nucleotide sequence ID" value="NZ_KQ956243.1"/>
</dbReference>
<gene>
    <name evidence="2" type="ORF">HMPREF3222_02102</name>
</gene>
<dbReference type="PATRIC" id="fig|1502.174.peg.2116"/>
<dbReference type="Pfam" id="PF12802">
    <property type="entry name" value="MarR_2"/>
    <property type="match status" value="1"/>
</dbReference>
<dbReference type="InterPro" id="IPR011991">
    <property type="entry name" value="ArsR-like_HTH"/>
</dbReference>
<dbReference type="InterPro" id="IPR000835">
    <property type="entry name" value="HTH_MarR-typ"/>
</dbReference>
<dbReference type="AlphaFoldDB" id="A0A133N222"/>
<comment type="caution">
    <text evidence="2">The sequence shown here is derived from an EMBL/GenBank/DDBJ whole genome shotgun (WGS) entry which is preliminary data.</text>
</comment>
<dbReference type="Proteomes" id="UP000070646">
    <property type="component" value="Unassembled WGS sequence"/>
</dbReference>
<sequence>MNKKFLDHIACLNLKTSEYKIIILLLTQDYKQSDIVKILNLKKQNVNRSFKSLEKLGLIELKRTEGNNKYFGLVSPNKIITNIPGQIKF</sequence>
<evidence type="ECO:0000313" key="2">
    <source>
        <dbReference type="EMBL" id="KXA10331.1"/>
    </source>
</evidence>
<name>A0A133N222_CLOPF</name>
<organism evidence="2 3">
    <name type="scientific">Clostridium perfringens</name>
    <dbReference type="NCBI Taxonomy" id="1502"/>
    <lineage>
        <taxon>Bacteria</taxon>
        <taxon>Bacillati</taxon>
        <taxon>Bacillota</taxon>
        <taxon>Clostridia</taxon>
        <taxon>Eubacteriales</taxon>
        <taxon>Clostridiaceae</taxon>
        <taxon>Clostridium</taxon>
    </lineage>
</organism>
<evidence type="ECO:0000313" key="3">
    <source>
        <dbReference type="Proteomes" id="UP000070646"/>
    </source>
</evidence>
<dbReference type="CDD" id="cd00090">
    <property type="entry name" value="HTH_ARSR"/>
    <property type="match status" value="1"/>
</dbReference>
<accession>A0A133N222</accession>
<dbReference type="InterPro" id="IPR036390">
    <property type="entry name" value="WH_DNA-bd_sf"/>
</dbReference>
<reference evidence="2 3" key="1">
    <citation type="submission" date="2016-01" db="EMBL/GenBank/DDBJ databases">
        <authorList>
            <person name="Oliw E.H."/>
        </authorList>
    </citation>
    <scope>NUCLEOTIDE SEQUENCE [LARGE SCALE GENOMIC DNA]</scope>
    <source>
        <strain evidence="2 3">MJR7757A</strain>
    </source>
</reference>
<feature type="domain" description="HTH marR-type" evidence="1">
    <location>
        <begin position="27"/>
        <end position="66"/>
    </location>
</feature>
<protein>
    <submittedName>
        <fullName evidence="2">Sugar-specific transcriptional regulator, TrmB family</fullName>
    </submittedName>
</protein>